<evidence type="ECO:0000259" key="4">
    <source>
        <dbReference type="Pfam" id="PF02771"/>
    </source>
</evidence>
<dbReference type="STRING" id="1834516.BL253_27625"/>
<dbReference type="SUPFAM" id="SSF47203">
    <property type="entry name" value="Acyl-CoA dehydrogenase C-terminal domain-like"/>
    <property type="match status" value="1"/>
</dbReference>
<dbReference type="Gene3D" id="2.40.110.10">
    <property type="entry name" value="Butyryl-CoA Dehydrogenase, subunit A, domain 2"/>
    <property type="match status" value="1"/>
</dbReference>
<evidence type="ECO:0000313" key="6">
    <source>
        <dbReference type="Proteomes" id="UP000188929"/>
    </source>
</evidence>
<dbReference type="InterPro" id="IPR052161">
    <property type="entry name" value="Mycobact_Acyl-CoA_DH"/>
</dbReference>
<dbReference type="Gene3D" id="1.20.140.10">
    <property type="entry name" value="Butyryl-CoA Dehydrogenase, subunit A, domain 3"/>
    <property type="match status" value="1"/>
</dbReference>
<evidence type="ECO:0000313" key="5">
    <source>
        <dbReference type="EMBL" id="ONH25378.1"/>
    </source>
</evidence>
<keyword evidence="1" id="KW-0285">Flavoprotein</keyword>
<comment type="caution">
    <text evidence="5">The sequence shown here is derived from an EMBL/GenBank/DDBJ whole genome shotgun (WGS) entry which is preliminary data.</text>
</comment>
<dbReference type="Proteomes" id="UP000188929">
    <property type="component" value="Unassembled WGS sequence"/>
</dbReference>
<dbReference type="GO" id="GO:0005886">
    <property type="term" value="C:plasma membrane"/>
    <property type="evidence" value="ECO:0007669"/>
    <property type="project" value="TreeGrafter"/>
</dbReference>
<dbReference type="SUPFAM" id="SSF56645">
    <property type="entry name" value="Acyl-CoA dehydrogenase NM domain-like"/>
    <property type="match status" value="1"/>
</dbReference>
<evidence type="ECO:0000256" key="2">
    <source>
        <dbReference type="ARBA" id="ARBA00023002"/>
    </source>
</evidence>
<evidence type="ECO:0000256" key="1">
    <source>
        <dbReference type="ARBA" id="ARBA00022630"/>
    </source>
</evidence>
<proteinExistence type="predicted"/>
<dbReference type="InterPro" id="IPR046373">
    <property type="entry name" value="Acyl-CoA_Oxase/DH_mid-dom_sf"/>
</dbReference>
<dbReference type="Pfam" id="PF02771">
    <property type="entry name" value="Acyl-CoA_dh_N"/>
    <property type="match status" value="1"/>
</dbReference>
<feature type="domain" description="Acyl-CoA dehydrogenase/oxidase N-terminal" evidence="4">
    <location>
        <begin position="40"/>
        <end position="131"/>
    </location>
</feature>
<dbReference type="Gene3D" id="1.10.540.10">
    <property type="entry name" value="Acyl-CoA dehydrogenase/oxidase, N-terminal domain"/>
    <property type="match status" value="1"/>
</dbReference>
<dbReference type="PANTHER" id="PTHR43292">
    <property type="entry name" value="ACYL-COA DEHYDROGENASE"/>
    <property type="match status" value="1"/>
</dbReference>
<dbReference type="PANTHER" id="PTHR43292:SF3">
    <property type="entry name" value="ACYL-COA DEHYDROGENASE FADE29"/>
    <property type="match status" value="1"/>
</dbReference>
<dbReference type="InterPro" id="IPR037069">
    <property type="entry name" value="AcylCoA_DH/ox_N_sf"/>
</dbReference>
<accession>A0A1V2I664</accession>
<keyword evidence="6" id="KW-1185">Reference proteome</keyword>
<dbReference type="Pfam" id="PF02770">
    <property type="entry name" value="Acyl-CoA_dh_M"/>
    <property type="match status" value="1"/>
</dbReference>
<dbReference type="InterPro" id="IPR006091">
    <property type="entry name" value="Acyl-CoA_Oxase/DH_mid-dom"/>
</dbReference>
<protein>
    <submittedName>
        <fullName evidence="5">Acyl-CoA dehydrogenase</fullName>
    </submittedName>
</protein>
<feature type="domain" description="Acyl-CoA oxidase/dehydrogenase middle" evidence="3">
    <location>
        <begin position="137"/>
        <end position="229"/>
    </location>
</feature>
<dbReference type="AlphaFoldDB" id="A0A1V2I664"/>
<dbReference type="GO" id="GO:0050660">
    <property type="term" value="F:flavin adenine dinucleotide binding"/>
    <property type="evidence" value="ECO:0007669"/>
    <property type="project" value="InterPro"/>
</dbReference>
<organism evidence="5 6">
    <name type="scientific">Pseudofrankia asymbiotica</name>
    <dbReference type="NCBI Taxonomy" id="1834516"/>
    <lineage>
        <taxon>Bacteria</taxon>
        <taxon>Bacillati</taxon>
        <taxon>Actinomycetota</taxon>
        <taxon>Actinomycetes</taxon>
        <taxon>Frankiales</taxon>
        <taxon>Frankiaceae</taxon>
        <taxon>Pseudofrankia</taxon>
    </lineage>
</organism>
<gene>
    <name evidence="5" type="ORF">BL253_27625</name>
</gene>
<dbReference type="OrthoDB" id="3778631at2"/>
<dbReference type="GO" id="GO:0016627">
    <property type="term" value="F:oxidoreductase activity, acting on the CH-CH group of donors"/>
    <property type="evidence" value="ECO:0007669"/>
    <property type="project" value="InterPro"/>
</dbReference>
<dbReference type="InterPro" id="IPR036250">
    <property type="entry name" value="AcylCo_DH-like_C"/>
</dbReference>
<reference evidence="6" key="1">
    <citation type="submission" date="2016-10" db="EMBL/GenBank/DDBJ databases">
        <title>Frankia sp. NRRL B-16386 Genome sequencing.</title>
        <authorList>
            <person name="Ghodhbane-Gtari F."/>
            <person name="Swanson E."/>
            <person name="Gueddou A."/>
            <person name="Hezbri K."/>
            <person name="Ktari K."/>
            <person name="Nouioui I."/>
            <person name="Morris K."/>
            <person name="Simpson S."/>
            <person name="Abebe-Akele F."/>
            <person name="Thomas K."/>
            <person name="Gtari M."/>
            <person name="Tisa L.S."/>
        </authorList>
    </citation>
    <scope>NUCLEOTIDE SEQUENCE [LARGE SCALE GENOMIC DNA]</scope>
    <source>
        <strain evidence="6">NRRL B-16386</strain>
    </source>
</reference>
<dbReference type="InterPro" id="IPR009100">
    <property type="entry name" value="AcylCoA_DH/oxidase_NM_dom_sf"/>
</dbReference>
<keyword evidence="2" id="KW-0560">Oxidoreductase</keyword>
<sequence>MLDMTSGNGHGPLRADVPAYAAAVEAWLASRPAAFVAAARPVASYARRVAVTSDLMRVLFDEGWARYGWPEAVGGLGGDILHRAAMWEALARHGLPAMALFEHLEILAPTLVAMGDQEFVAQVLPRFLRGEERWSQGFSEPDAGSDLASVRTRAVPVEGGHAITGRKIWTSWARYATWCLVLARTGTTQSRHRGLTAFAVDLRSPGVEVRAIEQANGTDELAEVTFDEVHVGPGRIVGELDGGWRVAMHILAHERGTFGWFRHSFLYRQLFDSLAEGSPSPAGDTLLGDALLDLAAVRASSHAGLRAHAAGTALGPAAAFVKLLPAAGEQAVGDWVLATDPDLAVGTQDDDVAVRRQDYLFSRIVSVYGGSRQMQLDTIAKQILRLP</sequence>
<dbReference type="RefSeq" id="WP_076820306.1">
    <property type="nucleotide sequence ID" value="NZ_MOMC01000060.1"/>
</dbReference>
<name>A0A1V2I664_9ACTN</name>
<dbReference type="InterPro" id="IPR013786">
    <property type="entry name" value="AcylCoA_DH/ox_N"/>
</dbReference>
<dbReference type="EMBL" id="MOMC01000060">
    <property type="protein sequence ID" value="ONH25378.1"/>
    <property type="molecule type" value="Genomic_DNA"/>
</dbReference>
<evidence type="ECO:0000259" key="3">
    <source>
        <dbReference type="Pfam" id="PF02770"/>
    </source>
</evidence>